<evidence type="ECO:0000259" key="4">
    <source>
        <dbReference type="PROSITE" id="PS50887"/>
    </source>
</evidence>
<dbReference type="Pfam" id="PF00563">
    <property type="entry name" value="EAL"/>
    <property type="match status" value="1"/>
</dbReference>
<name>A0A2V4VQL3_PAEBA</name>
<organism evidence="5 6">
    <name type="scientific">Paenibacillus barcinonensis</name>
    <dbReference type="NCBI Taxonomy" id="198119"/>
    <lineage>
        <taxon>Bacteria</taxon>
        <taxon>Bacillati</taxon>
        <taxon>Bacillota</taxon>
        <taxon>Bacilli</taxon>
        <taxon>Bacillales</taxon>
        <taxon>Paenibacillaceae</taxon>
        <taxon>Paenibacillus</taxon>
    </lineage>
</organism>
<dbReference type="SUPFAM" id="SSF55785">
    <property type="entry name" value="PYP-like sensor domain (PAS domain)"/>
    <property type="match status" value="1"/>
</dbReference>
<dbReference type="PROSITE" id="PS50883">
    <property type="entry name" value="EAL"/>
    <property type="match status" value="1"/>
</dbReference>
<evidence type="ECO:0000259" key="3">
    <source>
        <dbReference type="PROSITE" id="PS50883"/>
    </source>
</evidence>
<dbReference type="GO" id="GO:0006355">
    <property type="term" value="P:regulation of DNA-templated transcription"/>
    <property type="evidence" value="ECO:0007669"/>
    <property type="project" value="InterPro"/>
</dbReference>
<dbReference type="SMART" id="SM00091">
    <property type="entry name" value="PAS"/>
    <property type="match status" value="1"/>
</dbReference>
<dbReference type="InterPro" id="IPR035965">
    <property type="entry name" value="PAS-like_dom_sf"/>
</dbReference>
<sequence length="626" mass="69980">MMFNISKVIQRVAKLLRRKPESADSQEAFLGTDGDTSRMLQLLEGLPGGLVTVNAQWIITHWNAGVEKLTGVNRAQVTGRPLHSMLPGLLPTSAYTQLRSALISQQRTRFEVFWDKRSTCWRIEAIPFHSGLVLWIEDISELRHAREQKENITYYDPLTGLGNALLLRKHVEQQLQVQSTKRYSSGPSERTSSVISDPTTSPLHALLLLDLDYTDEVLQLSGYEARGTLMNRAAQRLRQQMTDHDALYRYDEKTLAMLISRPDDVQMKCAIHHILQWLEAPFVLQDEKKTVQVAAGHSLVTPAVRRPDDLLLEAYIALKRARTSGRNTSPTLAFGFSSSSGSTVAAKSKDWLHQQSSVLLLKELKHAKARGELSLHYQPQVDAQTGCITGNEALLRWHNPVLGHVSPGDFIPLAEESGLIVAIGYWVLRTACIQNKRWQEETGLDSMRIAVNVSPRQLHEPGYVSMVRKVLEESGLEPQALELEITEGMTLDVARTLPILQELRTLGVRIAIDDFGKGYNSMRYLQQLPIDTLKIDRSFIQHCASNTKDAALVRMIISVGQELGLRVLAEGVEEQEQMSLLLLHGCTQAQGYLFSRPVPAAEWSSTLSTLQASLEPFQSTGGQSIM</sequence>
<protein>
    <submittedName>
        <fullName evidence="5">EAL domain-containing protein (Putative c-di-GMP-specific phosphodiesterase class I)</fullName>
    </submittedName>
</protein>
<dbReference type="Proteomes" id="UP000247790">
    <property type="component" value="Unassembled WGS sequence"/>
</dbReference>
<dbReference type="CDD" id="cd01948">
    <property type="entry name" value="EAL"/>
    <property type="match status" value="1"/>
</dbReference>
<dbReference type="PANTHER" id="PTHR33121">
    <property type="entry name" value="CYCLIC DI-GMP PHOSPHODIESTERASE PDEF"/>
    <property type="match status" value="1"/>
</dbReference>
<dbReference type="Pfam" id="PF00989">
    <property type="entry name" value="PAS"/>
    <property type="match status" value="1"/>
</dbReference>
<dbReference type="InterPro" id="IPR013767">
    <property type="entry name" value="PAS_fold"/>
</dbReference>
<evidence type="ECO:0000259" key="2">
    <source>
        <dbReference type="PROSITE" id="PS50112"/>
    </source>
</evidence>
<dbReference type="Gene3D" id="3.30.70.270">
    <property type="match status" value="1"/>
</dbReference>
<dbReference type="InterPro" id="IPR035919">
    <property type="entry name" value="EAL_sf"/>
</dbReference>
<proteinExistence type="predicted"/>
<dbReference type="EMBL" id="QJSW01000007">
    <property type="protein sequence ID" value="PYE48824.1"/>
    <property type="molecule type" value="Genomic_DNA"/>
</dbReference>
<dbReference type="InterPro" id="IPR000160">
    <property type="entry name" value="GGDEF_dom"/>
</dbReference>
<evidence type="ECO:0000313" key="6">
    <source>
        <dbReference type="Proteomes" id="UP000247790"/>
    </source>
</evidence>
<evidence type="ECO:0000313" key="5">
    <source>
        <dbReference type="EMBL" id="PYE48824.1"/>
    </source>
</evidence>
<feature type="domain" description="PAS" evidence="2">
    <location>
        <begin position="35"/>
        <end position="80"/>
    </location>
</feature>
<dbReference type="GO" id="GO:0071111">
    <property type="term" value="F:cyclic-guanylate-specific phosphodiesterase activity"/>
    <property type="evidence" value="ECO:0007669"/>
    <property type="project" value="InterPro"/>
</dbReference>
<dbReference type="SUPFAM" id="SSF55073">
    <property type="entry name" value="Nucleotide cyclase"/>
    <property type="match status" value="1"/>
</dbReference>
<dbReference type="Pfam" id="PF00990">
    <property type="entry name" value="GGDEF"/>
    <property type="match status" value="1"/>
</dbReference>
<dbReference type="InterPro" id="IPR001633">
    <property type="entry name" value="EAL_dom"/>
</dbReference>
<dbReference type="Gene3D" id="3.20.20.450">
    <property type="entry name" value="EAL domain"/>
    <property type="match status" value="1"/>
</dbReference>
<dbReference type="SMART" id="SM00052">
    <property type="entry name" value="EAL"/>
    <property type="match status" value="1"/>
</dbReference>
<dbReference type="PROSITE" id="PS50112">
    <property type="entry name" value="PAS"/>
    <property type="match status" value="1"/>
</dbReference>
<dbReference type="CDD" id="cd00130">
    <property type="entry name" value="PAS"/>
    <property type="match status" value="1"/>
</dbReference>
<dbReference type="InterPro" id="IPR043128">
    <property type="entry name" value="Rev_trsase/Diguanyl_cyclase"/>
</dbReference>
<reference evidence="5 6" key="1">
    <citation type="submission" date="2018-06" db="EMBL/GenBank/DDBJ databases">
        <title>Genomic Encyclopedia of Type Strains, Phase III (KMG-III): the genomes of soil and plant-associated and newly described type strains.</title>
        <authorList>
            <person name="Whitman W."/>
        </authorList>
    </citation>
    <scope>NUCLEOTIDE SEQUENCE [LARGE SCALE GENOMIC DNA]</scope>
    <source>
        <strain evidence="5 6">CECT 7022</strain>
    </source>
</reference>
<dbReference type="SMART" id="SM00267">
    <property type="entry name" value="GGDEF"/>
    <property type="match status" value="1"/>
</dbReference>
<dbReference type="InterPro" id="IPR000014">
    <property type="entry name" value="PAS"/>
</dbReference>
<dbReference type="AlphaFoldDB" id="A0A2V4VQL3"/>
<comment type="caution">
    <text evidence="5">The sequence shown here is derived from an EMBL/GenBank/DDBJ whole genome shotgun (WGS) entry which is preliminary data.</text>
</comment>
<feature type="region of interest" description="Disordered" evidence="1">
    <location>
        <begin position="178"/>
        <end position="197"/>
    </location>
</feature>
<feature type="domain" description="GGDEF" evidence="4">
    <location>
        <begin position="202"/>
        <end position="334"/>
    </location>
</feature>
<dbReference type="Gene3D" id="3.30.450.20">
    <property type="entry name" value="PAS domain"/>
    <property type="match status" value="1"/>
</dbReference>
<feature type="domain" description="EAL" evidence="3">
    <location>
        <begin position="357"/>
        <end position="611"/>
    </location>
</feature>
<dbReference type="SUPFAM" id="SSF141868">
    <property type="entry name" value="EAL domain-like"/>
    <property type="match status" value="1"/>
</dbReference>
<dbReference type="PANTHER" id="PTHR33121:SF71">
    <property type="entry name" value="OXYGEN SENSOR PROTEIN DOSP"/>
    <property type="match status" value="1"/>
</dbReference>
<accession>A0A2V4VQL3</accession>
<dbReference type="InterPro" id="IPR050706">
    <property type="entry name" value="Cyclic-di-GMP_PDE-like"/>
</dbReference>
<dbReference type="InterPro" id="IPR029787">
    <property type="entry name" value="Nucleotide_cyclase"/>
</dbReference>
<dbReference type="PROSITE" id="PS50887">
    <property type="entry name" value="GGDEF"/>
    <property type="match status" value="1"/>
</dbReference>
<gene>
    <name evidence="5" type="ORF">DFQ00_107117</name>
</gene>
<evidence type="ECO:0000256" key="1">
    <source>
        <dbReference type="SAM" id="MobiDB-lite"/>
    </source>
</evidence>